<evidence type="ECO:0000256" key="2">
    <source>
        <dbReference type="ARBA" id="ARBA00023157"/>
    </source>
</evidence>
<evidence type="ECO:0000256" key="1">
    <source>
        <dbReference type="ARBA" id="ARBA00022679"/>
    </source>
</evidence>
<feature type="domain" description="Galactosyltransferase C-terminal" evidence="3">
    <location>
        <begin position="66"/>
        <end position="119"/>
    </location>
</feature>
<reference evidence="4" key="2">
    <citation type="submission" date="2014-07" db="EMBL/GenBank/DDBJ databases">
        <authorList>
            <person name="Hull J."/>
        </authorList>
    </citation>
    <scope>NUCLEOTIDE SEQUENCE</scope>
</reference>
<accession>A0A0A9W2W1</accession>
<name>A0A0A9W2W1_LYGHE</name>
<dbReference type="PANTHER" id="PTHR11675:SF43">
    <property type="entry name" value="POLYPEPTIDE N-ACETYLGALACTOSAMINYLTRANSFERASE 1"/>
    <property type="match status" value="1"/>
</dbReference>
<organism evidence="4">
    <name type="scientific">Lygus hesperus</name>
    <name type="common">Western plant bug</name>
    <dbReference type="NCBI Taxonomy" id="30085"/>
    <lineage>
        <taxon>Eukaryota</taxon>
        <taxon>Metazoa</taxon>
        <taxon>Ecdysozoa</taxon>
        <taxon>Arthropoda</taxon>
        <taxon>Hexapoda</taxon>
        <taxon>Insecta</taxon>
        <taxon>Pterygota</taxon>
        <taxon>Neoptera</taxon>
        <taxon>Paraneoptera</taxon>
        <taxon>Hemiptera</taxon>
        <taxon>Heteroptera</taxon>
        <taxon>Panheteroptera</taxon>
        <taxon>Cimicomorpha</taxon>
        <taxon>Miridae</taxon>
        <taxon>Mirini</taxon>
        <taxon>Lygus</taxon>
    </lineage>
</organism>
<dbReference type="GO" id="GO:0006493">
    <property type="term" value="P:protein O-linked glycosylation"/>
    <property type="evidence" value="ECO:0007669"/>
    <property type="project" value="TreeGrafter"/>
</dbReference>
<dbReference type="SUPFAM" id="SSF53448">
    <property type="entry name" value="Nucleotide-diphospho-sugar transferases"/>
    <property type="match status" value="1"/>
</dbReference>
<dbReference type="Pfam" id="PF02709">
    <property type="entry name" value="Glyco_transf_7C"/>
    <property type="match status" value="1"/>
</dbReference>
<dbReference type="GO" id="GO:0004653">
    <property type="term" value="F:polypeptide N-acetylgalactosaminyltransferase activity"/>
    <property type="evidence" value="ECO:0007669"/>
    <property type="project" value="TreeGrafter"/>
</dbReference>
<proteinExistence type="predicted"/>
<evidence type="ECO:0000313" key="4">
    <source>
        <dbReference type="EMBL" id="JAG01761.1"/>
    </source>
</evidence>
<dbReference type="InterPro" id="IPR029044">
    <property type="entry name" value="Nucleotide-diphossugar_trans"/>
</dbReference>
<protein>
    <submittedName>
        <fullName evidence="4">Polypeptide N-acetylgalactosaminyltransferase 1</fullName>
    </submittedName>
</protein>
<dbReference type="EMBL" id="GBHO01041843">
    <property type="protein sequence ID" value="JAG01761.1"/>
    <property type="molecule type" value="Transcribed_RNA"/>
</dbReference>
<dbReference type="PANTHER" id="PTHR11675">
    <property type="entry name" value="N-ACETYLGALACTOSAMINYLTRANSFERASE"/>
    <property type="match status" value="1"/>
</dbReference>
<sequence length="191" mass="22159">TTLVQPVIDPIDWDTFEYAPFNAMHNFPMGTFTWAGLFEWLEMDFELIKSRHADPSQNTVNAVTPGGIFAINRRYFWDIGSYDEQMTEWGGENIEISIRMWTCGGRMEIVPCSRVGHVFRPRQPQDPDDLDHSKAIEAHKINLMRTVKVWWDEYERIFFQYRPSLASMTPEDYGDISKTTSSPKVVGLQTV</sequence>
<keyword evidence="1 4" id="KW-0808">Transferase</keyword>
<dbReference type="GO" id="GO:0005794">
    <property type="term" value="C:Golgi apparatus"/>
    <property type="evidence" value="ECO:0007669"/>
    <property type="project" value="TreeGrafter"/>
</dbReference>
<feature type="non-terminal residue" evidence="4">
    <location>
        <position position="1"/>
    </location>
</feature>
<gene>
    <name evidence="4" type="ORF">CM83_99118</name>
</gene>
<dbReference type="Gene3D" id="3.90.550.10">
    <property type="entry name" value="Spore Coat Polysaccharide Biosynthesis Protein SpsA, Chain A"/>
    <property type="match status" value="1"/>
</dbReference>
<dbReference type="AlphaFoldDB" id="A0A0A9W2W1"/>
<evidence type="ECO:0000259" key="3">
    <source>
        <dbReference type="Pfam" id="PF02709"/>
    </source>
</evidence>
<reference evidence="4" key="1">
    <citation type="journal article" date="2014" name="PLoS ONE">
        <title>Transcriptome-Based Identification of ABC Transporters in the Western Tarnished Plant Bug Lygus hesperus.</title>
        <authorList>
            <person name="Hull J.J."/>
            <person name="Chaney K."/>
            <person name="Geib S.M."/>
            <person name="Fabrick J.A."/>
            <person name="Brent C.S."/>
            <person name="Walsh D."/>
            <person name="Lavine L.C."/>
        </authorList>
    </citation>
    <scope>NUCLEOTIDE SEQUENCE</scope>
</reference>
<keyword evidence="2" id="KW-1015">Disulfide bond</keyword>
<dbReference type="InterPro" id="IPR027791">
    <property type="entry name" value="Galactosyl_T_C"/>
</dbReference>